<evidence type="ECO:0000313" key="2">
    <source>
        <dbReference type="Proteomes" id="UP000182835"/>
    </source>
</evidence>
<dbReference type="AlphaFoldDB" id="A0A1L8R6F3"/>
<dbReference type="STRING" id="317010.RU96_GL002391"/>
<comment type="caution">
    <text evidence="1">The sequence shown here is derived from an EMBL/GenBank/DDBJ whole genome shotgun (WGS) entry which is preliminary data.</text>
</comment>
<reference evidence="1 2" key="1">
    <citation type="submission" date="2014-12" db="EMBL/GenBank/DDBJ databases">
        <title>Draft genome sequences of 29 type strains of Enterococci.</title>
        <authorList>
            <person name="Zhong Z."/>
            <person name="Sun Z."/>
            <person name="Liu W."/>
            <person name="Zhang W."/>
            <person name="Zhang H."/>
        </authorList>
    </citation>
    <scope>NUCLEOTIDE SEQUENCE [LARGE SCALE GENOMIC DNA]</scope>
    <source>
        <strain evidence="1 2">DSM 21207</strain>
    </source>
</reference>
<dbReference type="Gene3D" id="3.30.460.10">
    <property type="entry name" value="Beta Polymerase, domain 2"/>
    <property type="match status" value="1"/>
</dbReference>
<dbReference type="InterPro" id="IPR043519">
    <property type="entry name" value="NT_sf"/>
</dbReference>
<gene>
    <name evidence="1" type="ORF">RU96_GL002391</name>
</gene>
<accession>A0A1L8R6F3</accession>
<protein>
    <recommendedName>
        <fullName evidence="3">Aminoglycoside adenylyltransferase</fullName>
    </recommendedName>
</protein>
<dbReference type="Gene3D" id="1.20.120.330">
    <property type="entry name" value="Nucleotidyltransferases domain 2"/>
    <property type="match status" value="1"/>
</dbReference>
<dbReference type="SUPFAM" id="SSF81631">
    <property type="entry name" value="PAP/OAS1 substrate-binding domain"/>
    <property type="match status" value="1"/>
</dbReference>
<evidence type="ECO:0000313" key="1">
    <source>
        <dbReference type="EMBL" id="OJG15340.1"/>
    </source>
</evidence>
<sequence length="293" mass="34330">MRKEETMRKEDEMLALIKQVAQKLPQVKGVALSGSRANPHVPKDIFQDYDVVYLVDEKDSLLKERSWLKAFGEILIMQCPEEMTLFPATLGDCFTFLMLFEDNNRIDLMLCPIKNLPDWLKTEKVVLPLWDPQNLLADIKKTNPDSLYLQKAPSQAEFTDCCNEFWWVSTYVVKGLWRKEWLYATDHLYNICQKELRRLLSWQVALEQGCSVSIGKNDKYLLNYLSDEIRQSLLDLLDFTTGEKIWQSLYKTQNLFHQTAVKFAEMSGFFYDAKTANAVKKYSHNWQHQDDQS</sequence>
<dbReference type="Pfam" id="PF04439">
    <property type="entry name" value="Adenyl_transf"/>
    <property type="match status" value="1"/>
</dbReference>
<dbReference type="PIRSF" id="PIRSF000812">
    <property type="entry name" value="AAD"/>
    <property type="match status" value="1"/>
</dbReference>
<name>A0A1L8R6F3_9ENTE</name>
<organism evidence="1 2">
    <name type="scientific">Enterococcus canintestini</name>
    <dbReference type="NCBI Taxonomy" id="317010"/>
    <lineage>
        <taxon>Bacteria</taxon>
        <taxon>Bacillati</taxon>
        <taxon>Bacillota</taxon>
        <taxon>Bacilli</taxon>
        <taxon>Lactobacillales</taxon>
        <taxon>Enterococcaceae</taxon>
        <taxon>Enterococcus</taxon>
    </lineage>
</organism>
<dbReference type="SUPFAM" id="SSF81301">
    <property type="entry name" value="Nucleotidyltransferase"/>
    <property type="match status" value="1"/>
</dbReference>
<dbReference type="InterPro" id="IPR007530">
    <property type="entry name" value="Aminoglycoside_adenylylTfrase"/>
</dbReference>
<proteinExistence type="predicted"/>
<dbReference type="EMBL" id="JXKG01000008">
    <property type="protein sequence ID" value="OJG15340.1"/>
    <property type="molecule type" value="Genomic_DNA"/>
</dbReference>
<dbReference type="Proteomes" id="UP000182835">
    <property type="component" value="Unassembled WGS sequence"/>
</dbReference>
<evidence type="ECO:0008006" key="3">
    <source>
        <dbReference type="Google" id="ProtNLM"/>
    </source>
</evidence>